<feature type="chain" id="PRO_5016689061" description="Lipoprotein" evidence="2">
    <location>
        <begin position="18"/>
        <end position="99"/>
    </location>
</feature>
<protein>
    <recommendedName>
        <fullName evidence="7">Lipoprotein</fullName>
    </recommendedName>
</protein>
<dbReference type="AlphaFoldDB" id="A0A368VC23"/>
<dbReference type="EMBL" id="QNSA01000001">
    <property type="protein sequence ID" value="RBP77004.1"/>
    <property type="molecule type" value="Genomic_DNA"/>
</dbReference>
<dbReference type="Proteomes" id="UP000252795">
    <property type="component" value="Unassembled WGS sequence"/>
</dbReference>
<evidence type="ECO:0000256" key="1">
    <source>
        <dbReference type="SAM" id="Coils"/>
    </source>
</evidence>
<evidence type="ECO:0008006" key="7">
    <source>
        <dbReference type="Google" id="ProtNLM"/>
    </source>
</evidence>
<name>A0A368VC23_MARNT</name>
<dbReference type="EMBL" id="QPJB01000001">
    <property type="protein sequence ID" value="RCW37850.1"/>
    <property type="molecule type" value="Genomic_DNA"/>
</dbReference>
<keyword evidence="1" id="KW-0175">Coiled coil</keyword>
<sequence>MKSIVTGLALSSLMLLSACSGKVQYIQTTEYVVCSNVKALAIQERHPGREWMNQNGDLLDLIDRYSIKLTTQNDRMTEIRDEIDSCEQKAQQMSTQEPE</sequence>
<dbReference type="Proteomes" id="UP000253065">
    <property type="component" value="Unassembled WGS sequence"/>
</dbReference>
<reference evidence="4 5" key="1">
    <citation type="submission" date="2018-07" db="EMBL/GenBank/DDBJ databases">
        <title>Freshwater and sediment microbial communities from various areas in North America, analyzing microbe dynamics in response to fracking.</title>
        <authorList>
            <person name="Lamendella R."/>
        </authorList>
    </citation>
    <scope>NUCLEOTIDE SEQUENCE [LARGE SCALE GENOMIC DNA]</scope>
    <source>
        <strain evidence="4 5">114E</strain>
        <strain evidence="3 6">114E_o</strain>
    </source>
</reference>
<feature type="signal peptide" evidence="2">
    <location>
        <begin position="1"/>
        <end position="17"/>
    </location>
</feature>
<comment type="caution">
    <text evidence="4">The sequence shown here is derived from an EMBL/GenBank/DDBJ whole genome shotgun (WGS) entry which is preliminary data.</text>
</comment>
<dbReference type="RefSeq" id="WP_147232522.1">
    <property type="nucleotide sequence ID" value="NZ_JAHVHZ010000005.1"/>
</dbReference>
<keyword evidence="6" id="KW-1185">Reference proteome</keyword>
<accession>A0A368VC23</accession>
<organism evidence="4 5">
    <name type="scientific">Marinobacter nauticus</name>
    <name type="common">Marinobacter hydrocarbonoclasticus</name>
    <name type="synonym">Marinobacter aquaeolei</name>
    <dbReference type="NCBI Taxonomy" id="2743"/>
    <lineage>
        <taxon>Bacteria</taxon>
        <taxon>Pseudomonadati</taxon>
        <taxon>Pseudomonadota</taxon>
        <taxon>Gammaproteobacteria</taxon>
        <taxon>Pseudomonadales</taxon>
        <taxon>Marinobacteraceae</taxon>
        <taxon>Marinobacter</taxon>
    </lineage>
</organism>
<evidence type="ECO:0000313" key="3">
    <source>
        <dbReference type="EMBL" id="RBP77004.1"/>
    </source>
</evidence>
<evidence type="ECO:0000256" key="2">
    <source>
        <dbReference type="SAM" id="SignalP"/>
    </source>
</evidence>
<proteinExistence type="predicted"/>
<keyword evidence="2" id="KW-0732">Signal</keyword>
<gene>
    <name evidence="4" type="ORF">DET51_101187</name>
    <name evidence="3" type="ORF">DET64_101188</name>
</gene>
<evidence type="ECO:0000313" key="4">
    <source>
        <dbReference type="EMBL" id="RCW37850.1"/>
    </source>
</evidence>
<evidence type="ECO:0000313" key="5">
    <source>
        <dbReference type="Proteomes" id="UP000252795"/>
    </source>
</evidence>
<evidence type="ECO:0000313" key="6">
    <source>
        <dbReference type="Proteomes" id="UP000253065"/>
    </source>
</evidence>
<feature type="coiled-coil region" evidence="1">
    <location>
        <begin position="69"/>
        <end position="96"/>
    </location>
</feature>
<dbReference type="PROSITE" id="PS51257">
    <property type="entry name" value="PROKAR_LIPOPROTEIN"/>
    <property type="match status" value="1"/>
</dbReference>